<dbReference type="SMART" id="SM00347">
    <property type="entry name" value="HTH_MARR"/>
    <property type="match status" value="1"/>
</dbReference>
<gene>
    <name evidence="5" type="ORF">D3876_13890</name>
</gene>
<name>A0A418WMI6_9SPHN</name>
<dbReference type="InterPro" id="IPR000835">
    <property type="entry name" value="HTH_MarR-typ"/>
</dbReference>
<keyword evidence="2" id="KW-0238">DNA-binding</keyword>
<dbReference type="GO" id="GO:0006950">
    <property type="term" value="P:response to stress"/>
    <property type="evidence" value="ECO:0007669"/>
    <property type="project" value="TreeGrafter"/>
</dbReference>
<dbReference type="Gene3D" id="1.10.10.10">
    <property type="entry name" value="Winged helix-like DNA-binding domain superfamily/Winged helix DNA-binding domain"/>
    <property type="match status" value="1"/>
</dbReference>
<dbReference type="EMBL" id="QYUM01000003">
    <property type="protein sequence ID" value="RJF91205.1"/>
    <property type="molecule type" value="Genomic_DNA"/>
</dbReference>
<dbReference type="PANTHER" id="PTHR33164:SF64">
    <property type="entry name" value="TRANSCRIPTIONAL REGULATOR SLYA"/>
    <property type="match status" value="1"/>
</dbReference>
<dbReference type="OrthoDB" id="582199at2"/>
<organism evidence="5 6">
    <name type="scientific">Sphingomonas cavernae</name>
    <dbReference type="NCBI Taxonomy" id="2320861"/>
    <lineage>
        <taxon>Bacteria</taxon>
        <taxon>Pseudomonadati</taxon>
        <taxon>Pseudomonadota</taxon>
        <taxon>Alphaproteobacteria</taxon>
        <taxon>Sphingomonadales</taxon>
        <taxon>Sphingomonadaceae</taxon>
        <taxon>Sphingomonas</taxon>
    </lineage>
</organism>
<evidence type="ECO:0000259" key="4">
    <source>
        <dbReference type="PROSITE" id="PS50995"/>
    </source>
</evidence>
<dbReference type="GO" id="GO:0003677">
    <property type="term" value="F:DNA binding"/>
    <property type="evidence" value="ECO:0007669"/>
    <property type="project" value="UniProtKB-KW"/>
</dbReference>
<dbReference type="AlphaFoldDB" id="A0A418WMI6"/>
<proteinExistence type="predicted"/>
<dbReference type="PRINTS" id="PR00598">
    <property type="entry name" value="HTHMARR"/>
</dbReference>
<keyword evidence="3" id="KW-0804">Transcription</keyword>
<sequence length="150" mass="16564">MHGDIFEDPTDLRRNASMKLSIIARQLRTHFDQSVARLGVTRSQWTVIAVTARHPGVTQRTIAKALEISEASAGRLIDRLCADGLLERRAKDDDRRAHAVFLTEAGQAITSRLGEIARANEDVAFKGFNEDDLARLNALLDAISENVGRS</sequence>
<dbReference type="RefSeq" id="WP_119763087.1">
    <property type="nucleotide sequence ID" value="NZ_QYUM01000003.1"/>
</dbReference>
<reference evidence="5 6" key="1">
    <citation type="submission" date="2018-09" db="EMBL/GenBank/DDBJ databases">
        <authorList>
            <person name="Zhu H."/>
        </authorList>
    </citation>
    <scope>NUCLEOTIDE SEQUENCE [LARGE SCALE GENOMIC DNA]</scope>
    <source>
        <strain evidence="5 6">K2R01-6</strain>
    </source>
</reference>
<evidence type="ECO:0000256" key="3">
    <source>
        <dbReference type="ARBA" id="ARBA00023163"/>
    </source>
</evidence>
<dbReference type="Proteomes" id="UP000286100">
    <property type="component" value="Unassembled WGS sequence"/>
</dbReference>
<keyword evidence="6" id="KW-1185">Reference proteome</keyword>
<dbReference type="PANTHER" id="PTHR33164">
    <property type="entry name" value="TRANSCRIPTIONAL REGULATOR, MARR FAMILY"/>
    <property type="match status" value="1"/>
</dbReference>
<dbReference type="Pfam" id="PF12802">
    <property type="entry name" value="MarR_2"/>
    <property type="match status" value="1"/>
</dbReference>
<dbReference type="InterPro" id="IPR039422">
    <property type="entry name" value="MarR/SlyA-like"/>
</dbReference>
<evidence type="ECO:0000256" key="1">
    <source>
        <dbReference type="ARBA" id="ARBA00023015"/>
    </source>
</evidence>
<keyword evidence="1" id="KW-0805">Transcription regulation</keyword>
<dbReference type="GO" id="GO:0003700">
    <property type="term" value="F:DNA-binding transcription factor activity"/>
    <property type="evidence" value="ECO:0007669"/>
    <property type="project" value="InterPro"/>
</dbReference>
<dbReference type="InterPro" id="IPR036390">
    <property type="entry name" value="WH_DNA-bd_sf"/>
</dbReference>
<comment type="caution">
    <text evidence="5">The sequence shown here is derived from an EMBL/GenBank/DDBJ whole genome shotgun (WGS) entry which is preliminary data.</text>
</comment>
<dbReference type="InterPro" id="IPR036388">
    <property type="entry name" value="WH-like_DNA-bd_sf"/>
</dbReference>
<accession>A0A418WMI6</accession>
<evidence type="ECO:0000313" key="6">
    <source>
        <dbReference type="Proteomes" id="UP000286100"/>
    </source>
</evidence>
<dbReference type="PROSITE" id="PS50995">
    <property type="entry name" value="HTH_MARR_2"/>
    <property type="match status" value="1"/>
</dbReference>
<feature type="domain" description="HTH marR-type" evidence="4">
    <location>
        <begin position="13"/>
        <end position="145"/>
    </location>
</feature>
<protein>
    <submittedName>
        <fullName evidence="5">MarR family transcriptional regulator</fullName>
    </submittedName>
</protein>
<evidence type="ECO:0000256" key="2">
    <source>
        <dbReference type="ARBA" id="ARBA00023125"/>
    </source>
</evidence>
<evidence type="ECO:0000313" key="5">
    <source>
        <dbReference type="EMBL" id="RJF91205.1"/>
    </source>
</evidence>
<dbReference type="SUPFAM" id="SSF46785">
    <property type="entry name" value="Winged helix' DNA-binding domain"/>
    <property type="match status" value="1"/>
</dbReference>